<dbReference type="Pfam" id="PF02519">
    <property type="entry name" value="Auxin_inducible"/>
    <property type="match status" value="1"/>
</dbReference>
<dbReference type="PANTHER" id="PTHR31175">
    <property type="entry name" value="AUXIN-RESPONSIVE FAMILY PROTEIN"/>
    <property type="match status" value="1"/>
</dbReference>
<reference evidence="2" key="2">
    <citation type="submission" date="2023-06" db="EMBL/GenBank/DDBJ databases">
        <authorList>
            <person name="Ma L."/>
            <person name="Liu K.-W."/>
            <person name="Li Z."/>
            <person name="Hsiao Y.-Y."/>
            <person name="Qi Y."/>
            <person name="Fu T."/>
            <person name="Tang G."/>
            <person name="Zhang D."/>
            <person name="Sun W.-H."/>
            <person name="Liu D.-K."/>
            <person name="Li Y."/>
            <person name="Chen G.-Z."/>
            <person name="Liu X.-D."/>
            <person name="Liao X.-Y."/>
            <person name="Jiang Y.-T."/>
            <person name="Yu X."/>
            <person name="Hao Y."/>
            <person name="Huang J."/>
            <person name="Zhao X.-W."/>
            <person name="Ke S."/>
            <person name="Chen Y.-Y."/>
            <person name="Wu W.-L."/>
            <person name="Hsu J.-L."/>
            <person name="Lin Y.-F."/>
            <person name="Huang M.-D."/>
            <person name="Li C.-Y."/>
            <person name="Huang L."/>
            <person name="Wang Z.-W."/>
            <person name="Zhao X."/>
            <person name="Zhong W.-Y."/>
            <person name="Peng D.-H."/>
            <person name="Ahmad S."/>
            <person name="Lan S."/>
            <person name="Zhang J.-S."/>
            <person name="Tsai W.-C."/>
            <person name="Van De Peer Y."/>
            <person name="Liu Z.-J."/>
        </authorList>
    </citation>
    <scope>NUCLEOTIDE SEQUENCE</scope>
    <source>
        <strain evidence="2">SCP</strain>
        <tissue evidence="2">Leaves</tissue>
    </source>
</reference>
<evidence type="ECO:0000256" key="1">
    <source>
        <dbReference type="ARBA" id="ARBA00006974"/>
    </source>
</evidence>
<dbReference type="Proteomes" id="UP001179952">
    <property type="component" value="Unassembled WGS sequence"/>
</dbReference>
<dbReference type="InterPro" id="IPR003676">
    <property type="entry name" value="SAUR_fam"/>
</dbReference>
<name>A0AAV9AEH6_ACOGR</name>
<sequence>MINSKRLIAMAKKWQRLAALGRRRLLSTSATTDRCVDLADKGHFIVYTTDERRFMIPLAYLKNNVFRELFRMSADLFGFPSDGHITLPCDAGFMEYVMSLLRRRVSRDVEKALLMSITTGRCSGPSVVSQCHTCQPLLLLHGF</sequence>
<keyword evidence="3" id="KW-1185">Reference proteome</keyword>
<organism evidence="2 3">
    <name type="scientific">Acorus gramineus</name>
    <name type="common">Dwarf sweet flag</name>
    <dbReference type="NCBI Taxonomy" id="55184"/>
    <lineage>
        <taxon>Eukaryota</taxon>
        <taxon>Viridiplantae</taxon>
        <taxon>Streptophyta</taxon>
        <taxon>Embryophyta</taxon>
        <taxon>Tracheophyta</taxon>
        <taxon>Spermatophyta</taxon>
        <taxon>Magnoliopsida</taxon>
        <taxon>Liliopsida</taxon>
        <taxon>Acoraceae</taxon>
        <taxon>Acorus</taxon>
    </lineage>
</organism>
<gene>
    <name evidence="2" type="ORF">QJS04_geneDACA001335</name>
</gene>
<comment type="similarity">
    <text evidence="1">Belongs to the ARG7 family.</text>
</comment>
<dbReference type="AlphaFoldDB" id="A0AAV9AEH6"/>
<accession>A0AAV9AEH6</accession>
<dbReference type="EMBL" id="JAUJYN010000010">
    <property type="protein sequence ID" value="KAK1262557.1"/>
    <property type="molecule type" value="Genomic_DNA"/>
</dbReference>
<comment type="caution">
    <text evidence="2">The sequence shown here is derived from an EMBL/GenBank/DDBJ whole genome shotgun (WGS) entry which is preliminary data.</text>
</comment>
<proteinExistence type="inferred from homology"/>
<protein>
    <submittedName>
        <fullName evidence="2">Uncharacterized protein</fullName>
    </submittedName>
</protein>
<dbReference type="GO" id="GO:0009733">
    <property type="term" value="P:response to auxin"/>
    <property type="evidence" value="ECO:0007669"/>
    <property type="project" value="InterPro"/>
</dbReference>
<evidence type="ECO:0000313" key="3">
    <source>
        <dbReference type="Proteomes" id="UP001179952"/>
    </source>
</evidence>
<evidence type="ECO:0000313" key="2">
    <source>
        <dbReference type="EMBL" id="KAK1262557.1"/>
    </source>
</evidence>
<reference evidence="2" key="1">
    <citation type="journal article" date="2023" name="Nat. Commun.">
        <title>Diploid and tetraploid genomes of Acorus and the evolution of monocots.</title>
        <authorList>
            <person name="Ma L."/>
            <person name="Liu K.W."/>
            <person name="Li Z."/>
            <person name="Hsiao Y.Y."/>
            <person name="Qi Y."/>
            <person name="Fu T."/>
            <person name="Tang G.D."/>
            <person name="Zhang D."/>
            <person name="Sun W.H."/>
            <person name="Liu D.K."/>
            <person name="Li Y."/>
            <person name="Chen G.Z."/>
            <person name="Liu X.D."/>
            <person name="Liao X.Y."/>
            <person name="Jiang Y.T."/>
            <person name="Yu X."/>
            <person name="Hao Y."/>
            <person name="Huang J."/>
            <person name="Zhao X.W."/>
            <person name="Ke S."/>
            <person name="Chen Y.Y."/>
            <person name="Wu W.L."/>
            <person name="Hsu J.L."/>
            <person name="Lin Y.F."/>
            <person name="Huang M.D."/>
            <person name="Li C.Y."/>
            <person name="Huang L."/>
            <person name="Wang Z.W."/>
            <person name="Zhao X."/>
            <person name="Zhong W.Y."/>
            <person name="Peng D.H."/>
            <person name="Ahmad S."/>
            <person name="Lan S."/>
            <person name="Zhang J.S."/>
            <person name="Tsai W.C."/>
            <person name="Van de Peer Y."/>
            <person name="Liu Z.J."/>
        </authorList>
    </citation>
    <scope>NUCLEOTIDE SEQUENCE</scope>
    <source>
        <strain evidence="2">SCP</strain>
    </source>
</reference>